<keyword evidence="5" id="KW-0997">Cell inner membrane</keyword>
<dbReference type="GO" id="GO:0015562">
    <property type="term" value="F:efflux transmembrane transporter activity"/>
    <property type="evidence" value="ECO:0007669"/>
    <property type="project" value="TreeGrafter"/>
</dbReference>
<evidence type="ECO:0000256" key="6">
    <source>
        <dbReference type="ARBA" id="ARBA00023136"/>
    </source>
</evidence>
<dbReference type="GO" id="GO:1990281">
    <property type="term" value="C:efflux pump complex"/>
    <property type="evidence" value="ECO:0007669"/>
    <property type="project" value="TreeGrafter"/>
</dbReference>
<protein>
    <submittedName>
        <fullName evidence="13">Efflux RND transporter periplasmic adaptor subunit</fullName>
    </submittedName>
</protein>
<dbReference type="Pfam" id="PF25967">
    <property type="entry name" value="RND-MFP_C"/>
    <property type="match status" value="1"/>
</dbReference>
<feature type="region of interest" description="Disordered" evidence="7">
    <location>
        <begin position="1"/>
        <end position="36"/>
    </location>
</feature>
<dbReference type="Gene3D" id="1.10.287.470">
    <property type="entry name" value="Helix hairpin bin"/>
    <property type="match status" value="1"/>
</dbReference>
<dbReference type="Proteomes" id="UP001139308">
    <property type="component" value="Unassembled WGS sequence"/>
</dbReference>
<dbReference type="NCBIfam" id="TIGR01730">
    <property type="entry name" value="RND_mfp"/>
    <property type="match status" value="1"/>
</dbReference>
<feature type="domain" description="Multidrug resistance protein MdtA-like beta-barrel" evidence="11">
    <location>
        <begin position="244"/>
        <end position="328"/>
    </location>
</feature>
<dbReference type="RefSeq" id="WP_238461779.1">
    <property type="nucleotide sequence ID" value="NZ_JAKLJA010000001.1"/>
</dbReference>
<dbReference type="Pfam" id="PF25944">
    <property type="entry name" value="Beta-barrel_RND"/>
    <property type="match status" value="1"/>
</dbReference>
<keyword evidence="3" id="KW-0813">Transport</keyword>
<evidence type="ECO:0000256" key="1">
    <source>
        <dbReference type="ARBA" id="ARBA00004236"/>
    </source>
</evidence>
<feature type="domain" description="Multidrug resistance protein MdtA-like barrel-sandwich hybrid" evidence="10">
    <location>
        <begin position="98"/>
        <end position="240"/>
    </location>
</feature>
<comment type="similarity">
    <text evidence="2">Belongs to the membrane fusion protein (MFP) (TC 8.A.1) family.</text>
</comment>
<evidence type="ECO:0000256" key="5">
    <source>
        <dbReference type="ARBA" id="ARBA00022519"/>
    </source>
</evidence>
<keyword evidence="8" id="KW-0812">Transmembrane</keyword>
<dbReference type="FunFam" id="2.40.420.20:FF:000001">
    <property type="entry name" value="Efflux RND transporter periplasmic adaptor subunit"/>
    <property type="match status" value="1"/>
</dbReference>
<keyword evidence="4" id="KW-1003">Cell membrane</keyword>
<feature type="region of interest" description="Disordered" evidence="7">
    <location>
        <begin position="397"/>
        <end position="457"/>
    </location>
</feature>
<evidence type="ECO:0000259" key="12">
    <source>
        <dbReference type="Pfam" id="PF25967"/>
    </source>
</evidence>
<evidence type="ECO:0000256" key="3">
    <source>
        <dbReference type="ARBA" id="ARBA00022448"/>
    </source>
</evidence>
<feature type="transmembrane region" description="Helical" evidence="8">
    <location>
        <begin position="41"/>
        <end position="59"/>
    </location>
</feature>
<dbReference type="PANTHER" id="PTHR30469:SF12">
    <property type="entry name" value="MULTIDRUG RESISTANCE PROTEIN MDTA"/>
    <property type="match status" value="1"/>
</dbReference>
<organism evidence="13 14">
    <name type="scientific">Paraburkholderia tagetis</name>
    <dbReference type="NCBI Taxonomy" id="2913261"/>
    <lineage>
        <taxon>Bacteria</taxon>
        <taxon>Pseudomonadati</taxon>
        <taxon>Pseudomonadota</taxon>
        <taxon>Betaproteobacteria</taxon>
        <taxon>Burkholderiales</taxon>
        <taxon>Burkholderiaceae</taxon>
        <taxon>Paraburkholderia</taxon>
    </lineage>
</organism>
<evidence type="ECO:0000259" key="9">
    <source>
        <dbReference type="Pfam" id="PF25876"/>
    </source>
</evidence>
<feature type="domain" description="Multidrug resistance protein MdtA-like C-terminal permuted SH3" evidence="12">
    <location>
        <begin position="331"/>
        <end position="392"/>
    </location>
</feature>
<reference evidence="13" key="1">
    <citation type="submission" date="2022-01" db="EMBL/GenBank/DDBJ databases">
        <title>Genome sequence and assembly of Parabukholderia sp. RG36.</title>
        <authorList>
            <person name="Chhetri G."/>
        </authorList>
    </citation>
    <scope>NUCLEOTIDE SEQUENCE</scope>
    <source>
        <strain evidence="13">RG36</strain>
    </source>
</reference>
<proteinExistence type="inferred from homology"/>
<comment type="caution">
    <text evidence="13">The sequence shown here is derived from an EMBL/GenBank/DDBJ whole genome shotgun (WGS) entry which is preliminary data.</text>
</comment>
<keyword evidence="14" id="KW-1185">Reference proteome</keyword>
<dbReference type="EMBL" id="JAKLJA010000001">
    <property type="protein sequence ID" value="MCG5072008.1"/>
    <property type="molecule type" value="Genomic_DNA"/>
</dbReference>
<evidence type="ECO:0000259" key="10">
    <source>
        <dbReference type="Pfam" id="PF25917"/>
    </source>
</evidence>
<dbReference type="AlphaFoldDB" id="A0A9X1UFJ7"/>
<evidence type="ECO:0000259" key="11">
    <source>
        <dbReference type="Pfam" id="PF25944"/>
    </source>
</evidence>
<sequence>MSDTPDHPAAPQSPPPPSTPAPKAPETPPPPPPPRKRRGRWILALVVLVLIALVIVHVLRRKQPEHGAVAQVVTVAPATLGAMPVTLDALGTVTPVATVTVLPQLSGYLTEVGYREGQEVVKGQFLAQIDPRQYEISKEQAEAQLAKDRALLAQARADLARYTLLHEKQSVAEQTYTDQKFLVAQDEAAVKADLANIKQFELDLIYCHITAPVSGRVGLRLVDPGNYVTASSSTGIAVITQMKPTTVQFTVPQNSLSSVLQRVNAGAKLPVTIYSSDNTKPLAAGMLYAISNQMATATGTVTLRASVPNDDETLFPNEFVNVRLLVDTMANAVLVPTPAVQSGAPGDYVYLVNANNTVSVHKVTLGPSDGQHTVIVAGLAAGQRVVTDGLDRLNDGAKIQPAEAKPGATGTTGGAQGEKAAGLGNASRALSKPLPPASGASAVGTDAQPASSASAAS</sequence>
<dbReference type="Pfam" id="PF25876">
    <property type="entry name" value="HH_MFP_RND"/>
    <property type="match status" value="1"/>
</dbReference>
<keyword evidence="8" id="KW-1133">Transmembrane helix</keyword>
<dbReference type="InterPro" id="IPR058625">
    <property type="entry name" value="MdtA-like_BSH"/>
</dbReference>
<evidence type="ECO:0000256" key="8">
    <source>
        <dbReference type="SAM" id="Phobius"/>
    </source>
</evidence>
<accession>A0A9X1UFJ7</accession>
<comment type="subcellular location">
    <subcellularLocation>
        <location evidence="1">Cell membrane</location>
    </subcellularLocation>
</comment>
<dbReference type="Gene3D" id="2.40.30.170">
    <property type="match status" value="1"/>
</dbReference>
<dbReference type="InterPro" id="IPR058627">
    <property type="entry name" value="MdtA-like_C"/>
</dbReference>
<feature type="compositionally biased region" description="Pro residues" evidence="7">
    <location>
        <begin position="11"/>
        <end position="33"/>
    </location>
</feature>
<evidence type="ECO:0000313" key="13">
    <source>
        <dbReference type="EMBL" id="MCG5072008.1"/>
    </source>
</evidence>
<dbReference type="InterPro" id="IPR058626">
    <property type="entry name" value="MdtA-like_b-barrel"/>
</dbReference>
<dbReference type="Gene3D" id="2.40.420.20">
    <property type="match status" value="1"/>
</dbReference>
<feature type="domain" description="Multidrug resistance protein MdtA-like alpha-helical hairpin" evidence="9">
    <location>
        <begin position="139"/>
        <end position="206"/>
    </location>
</feature>
<gene>
    <name evidence="13" type="ORF">L5014_01310</name>
</gene>
<name>A0A9X1UFJ7_9BURK</name>
<evidence type="ECO:0000256" key="2">
    <source>
        <dbReference type="ARBA" id="ARBA00009477"/>
    </source>
</evidence>
<evidence type="ECO:0000313" key="14">
    <source>
        <dbReference type="Proteomes" id="UP001139308"/>
    </source>
</evidence>
<dbReference type="GO" id="GO:0030313">
    <property type="term" value="C:cell envelope"/>
    <property type="evidence" value="ECO:0007669"/>
    <property type="project" value="UniProtKB-SubCell"/>
</dbReference>
<dbReference type="Gene3D" id="2.40.50.100">
    <property type="match status" value="1"/>
</dbReference>
<dbReference type="InterPro" id="IPR058624">
    <property type="entry name" value="MdtA-like_HH"/>
</dbReference>
<dbReference type="InterPro" id="IPR006143">
    <property type="entry name" value="RND_pump_MFP"/>
</dbReference>
<keyword evidence="6 8" id="KW-0472">Membrane</keyword>
<dbReference type="SUPFAM" id="SSF111369">
    <property type="entry name" value="HlyD-like secretion proteins"/>
    <property type="match status" value="1"/>
</dbReference>
<dbReference type="Pfam" id="PF25917">
    <property type="entry name" value="BSH_RND"/>
    <property type="match status" value="1"/>
</dbReference>
<evidence type="ECO:0000256" key="7">
    <source>
        <dbReference type="SAM" id="MobiDB-lite"/>
    </source>
</evidence>
<evidence type="ECO:0000256" key="4">
    <source>
        <dbReference type="ARBA" id="ARBA00022475"/>
    </source>
</evidence>
<dbReference type="PANTHER" id="PTHR30469">
    <property type="entry name" value="MULTIDRUG RESISTANCE PROTEIN MDTA"/>
    <property type="match status" value="1"/>
</dbReference>